<dbReference type="SMART" id="SM00906">
    <property type="entry name" value="Fungal_trans"/>
    <property type="match status" value="1"/>
</dbReference>
<protein>
    <submittedName>
        <fullName evidence="4">Fungal-specific transcription factor domain-containing protein</fullName>
    </submittedName>
</protein>
<dbReference type="OrthoDB" id="4456959at2759"/>
<dbReference type="GO" id="GO:0003677">
    <property type="term" value="F:DNA binding"/>
    <property type="evidence" value="ECO:0007669"/>
    <property type="project" value="InterPro"/>
</dbReference>
<gene>
    <name evidence="4" type="ORF">BD626DRAFT_2768</name>
</gene>
<feature type="region of interest" description="Disordered" evidence="2">
    <location>
        <begin position="617"/>
        <end position="646"/>
    </location>
</feature>
<dbReference type="STRING" id="97359.A0A550CVT4"/>
<dbReference type="Proteomes" id="UP000320762">
    <property type="component" value="Unassembled WGS sequence"/>
</dbReference>
<dbReference type="CDD" id="cd14688">
    <property type="entry name" value="bZIP_YAP"/>
    <property type="match status" value="1"/>
</dbReference>
<proteinExistence type="predicted"/>
<sequence length="818" mass="92873">MKCLINVVIGDQRIGIFVMECTFDDTMKKQARNRSYIEALESRIAELKNRVTELETQLIELQESHHPRPATSHDYAGGSSSIAPNSLVAKALSGDERRQAPPPDEQVESWEKTFPHSEEFDPDIDGVIQHMHDMDICEQNTTRHLGRSSMAHLIWRAFHLQQAEDKHISGFFHFHRRLEYYLPQPWELEISARARPSFTFPAPNLMHSLVAFYFDNVNTFFPIVHRPTFEAQLHSMMHIEDTGFACVLLVVCAIGSRYSDDPRVLADAEASKHSAGWSYFSQVEMLRKPMIIPPKLHDIQIHCLSVLFMHAASMVVGVHVWTRIGVTIRFAQDAGAHRRRTRKKITIEDELWNRCFWMLVAFDRVTSAILGRACAIQDEEFTIRYPMEVDDEYWDPADPAQAWKQPPGKPAVASTFVAWIKLTRIIEMTLRTIYTIDRTQLFAGVIEEGWERQAIIELDSALNKWQQRLPQHLRYNPDEPNIDYLDRQVFLLAFYSEAQIFIHKPFITPLENSRPVGLPSLEICTSAARACAHALNVHMRRSKHLLPFNVSTIVSCGIVLILSLWTREKASDGPSVDRLKEYKEINMCMDCLKRMEERWVTAGRFWDLLAGLSTAHQSLGKRRRNDADDAGSTDPPVYYGESDRSNAPPNFMDLLPPTDELLNSDTPSTATTFPTPEFQGWMGSLANTSTLGDPAASPATGGMGNAMTEFAQPESWFKNFSTDRLAEMMGHPLDPTSGPMIDESQGMWADALPTTFECVVSSWTCLLCQLGSPSLMRLFSDWAASVPPTMPDFQADPLPPLFPYTQESMGNSERPSWF</sequence>
<feature type="region of interest" description="Disordered" evidence="2">
    <location>
        <begin position="62"/>
        <end position="82"/>
    </location>
</feature>
<dbReference type="InterPro" id="IPR007219">
    <property type="entry name" value="XnlR_reg_dom"/>
</dbReference>
<feature type="domain" description="Xylanolytic transcriptional activator regulatory" evidence="3">
    <location>
        <begin position="320"/>
        <end position="392"/>
    </location>
</feature>
<evidence type="ECO:0000256" key="1">
    <source>
        <dbReference type="ARBA" id="ARBA00023242"/>
    </source>
</evidence>
<dbReference type="PANTHER" id="PTHR46910">
    <property type="entry name" value="TRANSCRIPTION FACTOR PDR1"/>
    <property type="match status" value="1"/>
</dbReference>
<reference evidence="4 5" key="1">
    <citation type="journal article" date="2019" name="New Phytol.">
        <title>Comparative genomics reveals unique wood-decay strategies and fruiting body development in the Schizophyllaceae.</title>
        <authorList>
            <person name="Almasi E."/>
            <person name="Sahu N."/>
            <person name="Krizsan K."/>
            <person name="Balint B."/>
            <person name="Kovacs G.M."/>
            <person name="Kiss B."/>
            <person name="Cseklye J."/>
            <person name="Drula E."/>
            <person name="Henrissat B."/>
            <person name="Nagy I."/>
            <person name="Chovatia M."/>
            <person name="Adam C."/>
            <person name="LaButti K."/>
            <person name="Lipzen A."/>
            <person name="Riley R."/>
            <person name="Grigoriev I.V."/>
            <person name="Nagy L.G."/>
        </authorList>
    </citation>
    <scope>NUCLEOTIDE SEQUENCE [LARGE SCALE GENOMIC DNA]</scope>
    <source>
        <strain evidence="4 5">NL-1724</strain>
    </source>
</reference>
<dbReference type="GO" id="GO:0003700">
    <property type="term" value="F:DNA-binding transcription factor activity"/>
    <property type="evidence" value="ECO:0007669"/>
    <property type="project" value="InterPro"/>
</dbReference>
<dbReference type="AlphaFoldDB" id="A0A550CVT4"/>
<dbReference type="CDD" id="cd12148">
    <property type="entry name" value="fungal_TF_MHR"/>
    <property type="match status" value="1"/>
</dbReference>
<organism evidence="4 5">
    <name type="scientific">Schizophyllum amplum</name>
    <dbReference type="NCBI Taxonomy" id="97359"/>
    <lineage>
        <taxon>Eukaryota</taxon>
        <taxon>Fungi</taxon>
        <taxon>Dikarya</taxon>
        <taxon>Basidiomycota</taxon>
        <taxon>Agaricomycotina</taxon>
        <taxon>Agaricomycetes</taxon>
        <taxon>Agaricomycetidae</taxon>
        <taxon>Agaricales</taxon>
        <taxon>Schizophyllaceae</taxon>
        <taxon>Schizophyllum</taxon>
    </lineage>
</organism>
<dbReference type="GO" id="GO:0006351">
    <property type="term" value="P:DNA-templated transcription"/>
    <property type="evidence" value="ECO:0007669"/>
    <property type="project" value="InterPro"/>
</dbReference>
<comment type="caution">
    <text evidence="4">The sequence shown here is derived from an EMBL/GenBank/DDBJ whole genome shotgun (WGS) entry which is preliminary data.</text>
</comment>
<evidence type="ECO:0000256" key="2">
    <source>
        <dbReference type="SAM" id="MobiDB-lite"/>
    </source>
</evidence>
<dbReference type="Pfam" id="PF04082">
    <property type="entry name" value="Fungal_trans"/>
    <property type="match status" value="1"/>
</dbReference>
<keyword evidence="5" id="KW-1185">Reference proteome</keyword>
<evidence type="ECO:0000259" key="3">
    <source>
        <dbReference type="SMART" id="SM00906"/>
    </source>
</evidence>
<dbReference type="GO" id="GO:0008270">
    <property type="term" value="F:zinc ion binding"/>
    <property type="evidence" value="ECO:0007669"/>
    <property type="project" value="InterPro"/>
</dbReference>
<dbReference type="EMBL" id="VDMD01000001">
    <property type="protein sequence ID" value="TRM68906.1"/>
    <property type="molecule type" value="Genomic_DNA"/>
</dbReference>
<evidence type="ECO:0000313" key="4">
    <source>
        <dbReference type="EMBL" id="TRM68906.1"/>
    </source>
</evidence>
<dbReference type="InterPro" id="IPR050987">
    <property type="entry name" value="AtrR-like"/>
</dbReference>
<accession>A0A550CVT4</accession>
<dbReference type="PANTHER" id="PTHR46910:SF38">
    <property type="entry name" value="ZN(2)-C6 FUNGAL-TYPE DOMAIN-CONTAINING PROTEIN"/>
    <property type="match status" value="1"/>
</dbReference>
<evidence type="ECO:0000313" key="5">
    <source>
        <dbReference type="Proteomes" id="UP000320762"/>
    </source>
</evidence>
<name>A0A550CVT4_9AGAR</name>
<keyword evidence="1" id="KW-0539">Nucleus</keyword>